<keyword evidence="3" id="KW-1185">Reference proteome</keyword>
<comment type="caution">
    <text evidence="2">The sequence shown here is derived from an EMBL/GenBank/DDBJ whole genome shotgun (WGS) entry which is preliminary data.</text>
</comment>
<gene>
    <name evidence="2" type="ORF">B0H65DRAFT_447355</name>
</gene>
<dbReference type="RefSeq" id="XP_062685542.1">
    <property type="nucleotide sequence ID" value="XM_062825862.1"/>
</dbReference>
<feature type="compositionally biased region" description="Low complexity" evidence="1">
    <location>
        <begin position="26"/>
        <end position="56"/>
    </location>
</feature>
<reference evidence="2" key="1">
    <citation type="journal article" date="2023" name="Mol. Phylogenet. Evol.">
        <title>Genome-scale phylogeny and comparative genomics of the fungal order Sordariales.</title>
        <authorList>
            <person name="Hensen N."/>
            <person name="Bonometti L."/>
            <person name="Westerberg I."/>
            <person name="Brannstrom I.O."/>
            <person name="Guillou S."/>
            <person name="Cros-Aarteil S."/>
            <person name="Calhoun S."/>
            <person name="Haridas S."/>
            <person name="Kuo A."/>
            <person name="Mondo S."/>
            <person name="Pangilinan J."/>
            <person name="Riley R."/>
            <person name="LaButti K."/>
            <person name="Andreopoulos B."/>
            <person name="Lipzen A."/>
            <person name="Chen C."/>
            <person name="Yan M."/>
            <person name="Daum C."/>
            <person name="Ng V."/>
            <person name="Clum A."/>
            <person name="Steindorff A."/>
            <person name="Ohm R.A."/>
            <person name="Martin F."/>
            <person name="Silar P."/>
            <person name="Natvig D.O."/>
            <person name="Lalanne C."/>
            <person name="Gautier V."/>
            <person name="Ament-Velasquez S.L."/>
            <person name="Kruys A."/>
            <person name="Hutchinson M.I."/>
            <person name="Powell A.J."/>
            <person name="Barry K."/>
            <person name="Miller A.N."/>
            <person name="Grigoriev I.V."/>
            <person name="Debuchy R."/>
            <person name="Gladieux P."/>
            <person name="Hiltunen Thoren M."/>
            <person name="Johannesson H."/>
        </authorList>
    </citation>
    <scope>NUCLEOTIDE SEQUENCE</scope>
    <source>
        <strain evidence="2">CBS 560.94</strain>
    </source>
</reference>
<accession>A0AAE0JM74</accession>
<organism evidence="2 3">
    <name type="scientific">Neurospora tetraspora</name>
    <dbReference type="NCBI Taxonomy" id="94610"/>
    <lineage>
        <taxon>Eukaryota</taxon>
        <taxon>Fungi</taxon>
        <taxon>Dikarya</taxon>
        <taxon>Ascomycota</taxon>
        <taxon>Pezizomycotina</taxon>
        <taxon>Sordariomycetes</taxon>
        <taxon>Sordariomycetidae</taxon>
        <taxon>Sordariales</taxon>
        <taxon>Sordariaceae</taxon>
        <taxon>Neurospora</taxon>
    </lineage>
</organism>
<dbReference type="Proteomes" id="UP001278500">
    <property type="component" value="Unassembled WGS sequence"/>
</dbReference>
<sequence>MSNQHPGQQPTNPRGHHHRPPPPPSTGTTPGASSKPPTQQPSQQPFPQQPNPTLTTRRSLLSPTFASKLRQLALPLAPLVQLTSGTVHPEFPQTLLNFWLLTDDQLDRLASFYHQRTPCQWTAHYPCPVSWPAGMGIEEKRRRIGRFIGLRGCESPPLPSSASSLSGWVGLGLDLNMGTGEKNGGGGQIDDDDDDDDAMEMDSTDLEMGGGQQTEQQRALFSKVMSSPIMASMGNEGAGGMSAYISELLKSTTTGTTDEDIAETERKFRKAEDELDEIRRKMGWYF</sequence>
<evidence type="ECO:0000313" key="3">
    <source>
        <dbReference type="Proteomes" id="UP001278500"/>
    </source>
</evidence>
<reference evidence="2" key="2">
    <citation type="submission" date="2023-06" db="EMBL/GenBank/DDBJ databases">
        <authorList>
            <consortium name="Lawrence Berkeley National Laboratory"/>
            <person name="Haridas S."/>
            <person name="Hensen N."/>
            <person name="Bonometti L."/>
            <person name="Westerberg I."/>
            <person name="Brannstrom I.O."/>
            <person name="Guillou S."/>
            <person name="Cros-Aarteil S."/>
            <person name="Calhoun S."/>
            <person name="Kuo A."/>
            <person name="Mondo S."/>
            <person name="Pangilinan J."/>
            <person name="Riley R."/>
            <person name="Labutti K."/>
            <person name="Andreopoulos B."/>
            <person name="Lipzen A."/>
            <person name="Chen C."/>
            <person name="Yanf M."/>
            <person name="Daum C."/>
            <person name="Ng V."/>
            <person name="Clum A."/>
            <person name="Steindorff A."/>
            <person name="Ohm R."/>
            <person name="Martin F."/>
            <person name="Silar P."/>
            <person name="Natvig D."/>
            <person name="Lalanne C."/>
            <person name="Gautier V."/>
            <person name="Ament-Velasquez S.L."/>
            <person name="Kruys A."/>
            <person name="Hutchinson M.I."/>
            <person name="Powell A.J."/>
            <person name="Barry K."/>
            <person name="Miller A.N."/>
            <person name="Grigoriev I.V."/>
            <person name="Debuchy R."/>
            <person name="Gladieux P."/>
            <person name="Thoren M.H."/>
            <person name="Johannesson H."/>
        </authorList>
    </citation>
    <scope>NUCLEOTIDE SEQUENCE</scope>
    <source>
        <strain evidence="2">CBS 560.94</strain>
    </source>
</reference>
<evidence type="ECO:0000256" key="1">
    <source>
        <dbReference type="SAM" id="MobiDB-lite"/>
    </source>
</evidence>
<proteinExistence type="predicted"/>
<dbReference type="AlphaFoldDB" id="A0AAE0JM74"/>
<feature type="region of interest" description="Disordered" evidence="1">
    <location>
        <begin position="1"/>
        <end position="56"/>
    </location>
</feature>
<name>A0AAE0JM74_9PEZI</name>
<dbReference type="GeneID" id="87863016"/>
<feature type="region of interest" description="Disordered" evidence="1">
    <location>
        <begin position="179"/>
        <end position="213"/>
    </location>
</feature>
<feature type="compositionally biased region" description="Acidic residues" evidence="1">
    <location>
        <begin position="189"/>
        <end position="205"/>
    </location>
</feature>
<protein>
    <submittedName>
        <fullName evidence="2">Uncharacterized protein</fullName>
    </submittedName>
</protein>
<evidence type="ECO:0000313" key="2">
    <source>
        <dbReference type="EMBL" id="KAK3354164.1"/>
    </source>
</evidence>
<dbReference type="EMBL" id="JAUEPP010000001">
    <property type="protein sequence ID" value="KAK3354164.1"/>
    <property type="molecule type" value="Genomic_DNA"/>
</dbReference>